<dbReference type="InterPro" id="IPR019557">
    <property type="entry name" value="AminoTfrase-like_pln_mobile"/>
</dbReference>
<evidence type="ECO:0000313" key="2">
    <source>
        <dbReference type="EMBL" id="KAG8386143.1"/>
    </source>
</evidence>
<dbReference type="GO" id="GO:0010073">
    <property type="term" value="P:meristem maintenance"/>
    <property type="evidence" value="ECO:0007669"/>
    <property type="project" value="InterPro"/>
</dbReference>
<dbReference type="Pfam" id="PF10536">
    <property type="entry name" value="PMD"/>
    <property type="match status" value="1"/>
</dbReference>
<sequence length="656" mass="74750">MVGSLLDGAAIEEREENMISPTGGLSTRRKAYFLKPTVNSNEGPSLKLPSLTPKPKWPLQVAFNGWRDPLKKWKTWVENMHSKYSSVWKDAGIYEAVIGSFCKIHKDDDFMFGFAERWVSDTNTFIFPWGEATITLEDMLILGGFSVLGDDPVLLPLETDELVKIERFLENSRKRFAKTKTDSHSHWLNVFMDSGSKFEHEAFLSLWLSRFVFPGNHLDRIGDHVFCIAIYLARGRRLALGPAVLASIYRDLGLLREAMAASTKLSEDGSYLYLTLWSPLQFVQVWAWERLPPMQPEPNFIGSGMVRIARWSGPKKSEIGNVRPGIDSAGVSFLWRPYAICVDDWSFPMFYDKEEKLIKCEDLSIELESFARCLRACQLVGIDCQEPYNPHRVAMQFGFDQDFPGWISRENTSPGIAWCNYSKSFSDDEMLYLPSRLSESDVTTRYLEWWRKTVLCPVNPIKGVVKGRRSSRKRLKCPRSWRKTVLSNGKYKRKLSPECLQKLITLKTVNDPEVPLGFQPIFNQARVDQSSMSILQPCGVIRNKETNSSRDGKVLPNPDSQCLLSENVGSRTMKQSVINLDEDGIQNEAVTTCMEMQRMANLEKDKVKSTMILEQSQESNPEKLSYDDFANFNLEAVSALEARILRLGSELIGLKN</sequence>
<accession>A0AAV6XVA3</accession>
<dbReference type="PANTHER" id="PTHR46033">
    <property type="entry name" value="PROTEIN MAIN-LIKE 2"/>
    <property type="match status" value="1"/>
</dbReference>
<organism evidence="2 3">
    <name type="scientific">Buddleja alternifolia</name>
    <dbReference type="NCBI Taxonomy" id="168488"/>
    <lineage>
        <taxon>Eukaryota</taxon>
        <taxon>Viridiplantae</taxon>
        <taxon>Streptophyta</taxon>
        <taxon>Embryophyta</taxon>
        <taxon>Tracheophyta</taxon>
        <taxon>Spermatophyta</taxon>
        <taxon>Magnoliopsida</taxon>
        <taxon>eudicotyledons</taxon>
        <taxon>Gunneridae</taxon>
        <taxon>Pentapetalae</taxon>
        <taxon>asterids</taxon>
        <taxon>lamiids</taxon>
        <taxon>Lamiales</taxon>
        <taxon>Scrophulariaceae</taxon>
        <taxon>Buddlejeae</taxon>
        <taxon>Buddleja</taxon>
    </lineage>
</organism>
<gene>
    <name evidence="2" type="ORF">BUALT_Bualt03G0118400</name>
</gene>
<feature type="domain" description="Aminotransferase-like plant mobile" evidence="1">
    <location>
        <begin position="92"/>
        <end position="451"/>
    </location>
</feature>
<dbReference type="PANTHER" id="PTHR46033:SF67">
    <property type="entry name" value="AMINOTRANSFERASE-LIKE, PLANT MOBILE DOMAIN FAMILY PROTEIN"/>
    <property type="match status" value="1"/>
</dbReference>
<dbReference type="InterPro" id="IPR044824">
    <property type="entry name" value="MAIN-like"/>
</dbReference>
<evidence type="ECO:0000313" key="3">
    <source>
        <dbReference type="Proteomes" id="UP000826271"/>
    </source>
</evidence>
<evidence type="ECO:0000259" key="1">
    <source>
        <dbReference type="Pfam" id="PF10536"/>
    </source>
</evidence>
<protein>
    <recommendedName>
        <fullName evidence="1">Aminotransferase-like plant mobile domain-containing protein</fullName>
    </recommendedName>
</protein>
<keyword evidence="3" id="KW-1185">Reference proteome</keyword>
<proteinExistence type="predicted"/>
<name>A0AAV6XVA3_9LAMI</name>
<reference evidence="2" key="1">
    <citation type="submission" date="2019-10" db="EMBL/GenBank/DDBJ databases">
        <authorList>
            <person name="Zhang R."/>
            <person name="Pan Y."/>
            <person name="Wang J."/>
            <person name="Ma R."/>
            <person name="Yu S."/>
        </authorList>
    </citation>
    <scope>NUCLEOTIDE SEQUENCE</scope>
    <source>
        <strain evidence="2">LA-IB0</strain>
        <tissue evidence="2">Leaf</tissue>
    </source>
</reference>
<dbReference type="Proteomes" id="UP000826271">
    <property type="component" value="Unassembled WGS sequence"/>
</dbReference>
<dbReference type="AlphaFoldDB" id="A0AAV6XVA3"/>
<comment type="caution">
    <text evidence="2">The sequence shown here is derived from an EMBL/GenBank/DDBJ whole genome shotgun (WGS) entry which is preliminary data.</text>
</comment>
<dbReference type="EMBL" id="WHWC01000003">
    <property type="protein sequence ID" value="KAG8386143.1"/>
    <property type="molecule type" value="Genomic_DNA"/>
</dbReference>